<name>A0A367YYJ1_9ACTN</name>
<comment type="pathway">
    <text evidence="1">Carotenoid biosynthesis; phytoene biosynthesis.</text>
</comment>
<dbReference type="PROSITE" id="PS01044">
    <property type="entry name" value="SQUALEN_PHYTOEN_SYN_1"/>
    <property type="match status" value="1"/>
</dbReference>
<dbReference type="UniPathway" id="UPA00799"/>
<comment type="caution">
    <text evidence="3">The sequence shown here is derived from an EMBL/GenBank/DDBJ whole genome shotgun (WGS) entry which is preliminary data.</text>
</comment>
<proteinExistence type="predicted"/>
<protein>
    <submittedName>
        <fullName evidence="3">Phytoene/squalene synthase family protein</fullName>
    </submittedName>
</protein>
<evidence type="ECO:0000256" key="2">
    <source>
        <dbReference type="ARBA" id="ARBA00022679"/>
    </source>
</evidence>
<dbReference type="Proteomes" id="UP000252770">
    <property type="component" value="Unassembled WGS sequence"/>
</dbReference>
<dbReference type="GO" id="GO:0016117">
    <property type="term" value="P:carotenoid biosynthetic process"/>
    <property type="evidence" value="ECO:0007669"/>
    <property type="project" value="UniProtKB-ARBA"/>
</dbReference>
<sequence>MSADRLAQGYRECARLTWRHGTTYWWGAQLLPPARRRQVYAVYALCRLADDIVDAPDATTPAQAEATGRELEAFGRRFFDAVATTRDGRPVSEPVLAAIAEAVVAAGIERECFERFFAAMAMDLTTTSYETFDDLLGYMEGSAAVIGEMMLPVLDPVDPAARGPARALGFAFQLTNFIRDVGEDLDRGRVYLPQADLRRYGADPWLRRVTPQWRAALAHEIDRNRELYAEADRGVAMLPPSSARCVATARVLYSRILLRIEEADYDVFSSRIRVPRPEKLWVTATSVLRPQRMTRAAALAESTP</sequence>
<dbReference type="Pfam" id="PF00494">
    <property type="entry name" value="SQS_PSY"/>
    <property type="match status" value="1"/>
</dbReference>
<dbReference type="PANTHER" id="PTHR31480">
    <property type="entry name" value="BIFUNCTIONAL LYCOPENE CYCLASE/PHYTOENE SYNTHASE"/>
    <property type="match status" value="1"/>
</dbReference>
<accession>A0A367YYJ1</accession>
<dbReference type="EMBL" id="QOUI01000004">
    <property type="protein sequence ID" value="RCK70021.1"/>
    <property type="molecule type" value="Genomic_DNA"/>
</dbReference>
<dbReference type="InterPro" id="IPR019845">
    <property type="entry name" value="Squalene/phytoene_synthase_CS"/>
</dbReference>
<keyword evidence="2" id="KW-0808">Transferase</keyword>
<dbReference type="GO" id="GO:0051996">
    <property type="term" value="F:squalene synthase [NAD(P)H] activity"/>
    <property type="evidence" value="ECO:0007669"/>
    <property type="project" value="InterPro"/>
</dbReference>
<dbReference type="SUPFAM" id="SSF48576">
    <property type="entry name" value="Terpenoid synthases"/>
    <property type="match status" value="1"/>
</dbReference>
<dbReference type="InterPro" id="IPR002060">
    <property type="entry name" value="Squ/phyt_synthse"/>
</dbReference>
<evidence type="ECO:0000313" key="4">
    <source>
        <dbReference type="Proteomes" id="UP000252770"/>
    </source>
</evidence>
<dbReference type="AlphaFoldDB" id="A0A367YYJ1"/>
<dbReference type="InterPro" id="IPR044843">
    <property type="entry name" value="Trans_IPPS_bact-type"/>
</dbReference>
<dbReference type="RefSeq" id="WP_114126207.1">
    <property type="nucleotide sequence ID" value="NZ_QOUI01000004.1"/>
</dbReference>
<dbReference type="InterPro" id="IPR033904">
    <property type="entry name" value="Trans_IPPS_HH"/>
</dbReference>
<evidence type="ECO:0000256" key="1">
    <source>
        <dbReference type="ARBA" id="ARBA00004684"/>
    </source>
</evidence>
<dbReference type="InterPro" id="IPR008949">
    <property type="entry name" value="Isoprenoid_synthase_dom_sf"/>
</dbReference>
<gene>
    <name evidence="3" type="ORF">DT076_08450</name>
</gene>
<dbReference type="SFLD" id="SFLDS00005">
    <property type="entry name" value="Isoprenoid_Synthase_Type_I"/>
    <property type="match status" value="1"/>
</dbReference>
<reference evidence="3 4" key="1">
    <citation type="submission" date="2018-07" db="EMBL/GenBank/DDBJ databases">
        <title>Desertimonas flava gen. nov. sp. nov.</title>
        <authorList>
            <person name="Liu S."/>
        </authorList>
    </citation>
    <scope>NUCLEOTIDE SEQUENCE [LARGE SCALE GENOMIC DNA]</scope>
    <source>
        <strain evidence="3 4">16Sb5-5</strain>
    </source>
</reference>
<dbReference type="GO" id="GO:0004311">
    <property type="term" value="F:geranylgeranyl diphosphate synthase activity"/>
    <property type="evidence" value="ECO:0007669"/>
    <property type="project" value="InterPro"/>
</dbReference>
<organism evidence="3 4">
    <name type="scientific">Desertihabitans brevis</name>
    <dbReference type="NCBI Taxonomy" id="2268447"/>
    <lineage>
        <taxon>Bacteria</taxon>
        <taxon>Bacillati</taxon>
        <taxon>Actinomycetota</taxon>
        <taxon>Actinomycetes</taxon>
        <taxon>Propionibacteriales</taxon>
        <taxon>Propionibacteriaceae</taxon>
        <taxon>Desertihabitans</taxon>
    </lineage>
</organism>
<evidence type="ECO:0000313" key="3">
    <source>
        <dbReference type="EMBL" id="RCK70021.1"/>
    </source>
</evidence>
<keyword evidence="4" id="KW-1185">Reference proteome</keyword>
<dbReference type="Gene3D" id="1.10.600.10">
    <property type="entry name" value="Farnesyl Diphosphate Synthase"/>
    <property type="match status" value="1"/>
</dbReference>
<dbReference type="CDD" id="cd00683">
    <property type="entry name" value="Trans_IPPS_HH"/>
    <property type="match status" value="1"/>
</dbReference>
<dbReference type="SFLD" id="SFLDG01212">
    <property type="entry name" value="Phytoene_synthase_like"/>
    <property type="match status" value="1"/>
</dbReference>
<dbReference type="PROSITE" id="PS01045">
    <property type="entry name" value="SQUALEN_PHYTOEN_SYN_2"/>
    <property type="match status" value="1"/>
</dbReference>
<dbReference type="SFLD" id="SFLDG01018">
    <property type="entry name" value="Squalene/Phytoene_Synthase_Lik"/>
    <property type="match status" value="1"/>
</dbReference>